<keyword evidence="6 14" id="KW-0548">Nucleotidyltransferase</keyword>
<comment type="catalytic activity">
    <reaction evidence="13 14">
        <text>FMN + ATP + H(+) = FAD + diphosphate</text>
        <dbReference type="Rhea" id="RHEA:17237"/>
        <dbReference type="ChEBI" id="CHEBI:15378"/>
        <dbReference type="ChEBI" id="CHEBI:30616"/>
        <dbReference type="ChEBI" id="CHEBI:33019"/>
        <dbReference type="ChEBI" id="CHEBI:57692"/>
        <dbReference type="ChEBI" id="CHEBI:58210"/>
        <dbReference type="EC" id="2.7.7.2"/>
    </reaction>
</comment>
<dbReference type="GO" id="GO:0006747">
    <property type="term" value="P:FAD biosynthetic process"/>
    <property type="evidence" value="ECO:0007669"/>
    <property type="project" value="UniProtKB-UniRule"/>
</dbReference>
<evidence type="ECO:0000256" key="10">
    <source>
        <dbReference type="ARBA" id="ARBA00022840"/>
    </source>
</evidence>
<dbReference type="PANTHER" id="PTHR22749">
    <property type="entry name" value="RIBOFLAVIN KINASE/FMN ADENYLYLTRANSFERASE"/>
    <property type="match status" value="1"/>
</dbReference>
<dbReference type="GO" id="GO:0008531">
    <property type="term" value="F:riboflavin kinase activity"/>
    <property type="evidence" value="ECO:0007669"/>
    <property type="project" value="UniProtKB-UniRule"/>
</dbReference>
<evidence type="ECO:0000256" key="14">
    <source>
        <dbReference type="PIRNR" id="PIRNR004491"/>
    </source>
</evidence>
<keyword evidence="3 14" id="KW-0285">Flavoprotein</keyword>
<evidence type="ECO:0000256" key="12">
    <source>
        <dbReference type="ARBA" id="ARBA00047880"/>
    </source>
</evidence>
<dbReference type="RefSeq" id="WP_138403498.1">
    <property type="nucleotide sequence ID" value="NZ_VBSP01000001.1"/>
</dbReference>
<dbReference type="InterPro" id="IPR023468">
    <property type="entry name" value="Riboflavin_kinase"/>
</dbReference>
<dbReference type="Gene3D" id="3.40.50.620">
    <property type="entry name" value="HUPs"/>
    <property type="match status" value="1"/>
</dbReference>
<dbReference type="PANTHER" id="PTHR22749:SF6">
    <property type="entry name" value="RIBOFLAVIN KINASE"/>
    <property type="match status" value="1"/>
</dbReference>
<comment type="catalytic activity">
    <reaction evidence="12 14">
        <text>riboflavin + ATP = FMN + ADP + H(+)</text>
        <dbReference type="Rhea" id="RHEA:14357"/>
        <dbReference type="ChEBI" id="CHEBI:15378"/>
        <dbReference type="ChEBI" id="CHEBI:30616"/>
        <dbReference type="ChEBI" id="CHEBI:57986"/>
        <dbReference type="ChEBI" id="CHEBI:58210"/>
        <dbReference type="ChEBI" id="CHEBI:456216"/>
        <dbReference type="EC" id="2.7.1.26"/>
    </reaction>
</comment>
<dbReference type="EC" id="2.7.7.2" evidence="14"/>
<keyword evidence="8 14" id="KW-0418">Kinase</keyword>
<comment type="similarity">
    <text evidence="14">Belongs to the ribF family.</text>
</comment>
<dbReference type="EC" id="2.7.1.26" evidence="14"/>
<keyword evidence="11" id="KW-0511">Multifunctional enzyme</keyword>
<evidence type="ECO:0000256" key="2">
    <source>
        <dbReference type="ARBA" id="ARBA00005201"/>
    </source>
</evidence>
<protein>
    <recommendedName>
        <fullName evidence="14">Riboflavin biosynthesis protein</fullName>
    </recommendedName>
    <domain>
        <recommendedName>
            <fullName evidence="14">Riboflavin kinase</fullName>
            <ecNumber evidence="14">2.7.1.26</ecNumber>
        </recommendedName>
        <alternativeName>
            <fullName evidence="14">Flavokinase</fullName>
        </alternativeName>
    </domain>
    <domain>
        <recommendedName>
            <fullName evidence="14">FMN adenylyltransferase</fullName>
            <ecNumber evidence="14">2.7.7.2</ecNumber>
        </recommendedName>
        <alternativeName>
            <fullName evidence="14">FAD pyrophosphorylase</fullName>
        </alternativeName>
        <alternativeName>
            <fullName evidence="14">FAD synthase</fullName>
        </alternativeName>
    </domain>
</protein>
<dbReference type="PIRSF" id="PIRSF004491">
    <property type="entry name" value="FAD_Synth"/>
    <property type="match status" value="1"/>
</dbReference>
<dbReference type="SUPFAM" id="SSF82114">
    <property type="entry name" value="Riboflavin kinase-like"/>
    <property type="match status" value="1"/>
</dbReference>
<keyword evidence="4 14" id="KW-0288">FMN</keyword>
<feature type="domain" description="Riboflavin kinase" evidence="15">
    <location>
        <begin position="186"/>
        <end position="311"/>
    </location>
</feature>
<dbReference type="InterPro" id="IPR015865">
    <property type="entry name" value="Riboflavin_kinase_bac/euk"/>
</dbReference>
<evidence type="ECO:0000256" key="3">
    <source>
        <dbReference type="ARBA" id="ARBA00022630"/>
    </source>
</evidence>
<evidence type="ECO:0000256" key="8">
    <source>
        <dbReference type="ARBA" id="ARBA00022777"/>
    </source>
</evidence>
<accession>A0A5R9EME4</accession>
<evidence type="ECO:0000256" key="13">
    <source>
        <dbReference type="ARBA" id="ARBA00049494"/>
    </source>
</evidence>
<dbReference type="GO" id="GO:0003919">
    <property type="term" value="F:FMN adenylyltransferase activity"/>
    <property type="evidence" value="ECO:0007669"/>
    <property type="project" value="UniProtKB-UniRule"/>
</dbReference>
<dbReference type="OrthoDB" id="9803667at2"/>
<dbReference type="NCBIfam" id="TIGR00125">
    <property type="entry name" value="cyt_tran_rel"/>
    <property type="match status" value="1"/>
</dbReference>
<dbReference type="Gene3D" id="2.40.30.30">
    <property type="entry name" value="Riboflavin kinase-like"/>
    <property type="match status" value="1"/>
</dbReference>
<dbReference type="UniPathway" id="UPA00276">
    <property type="reaction ID" value="UER00406"/>
</dbReference>
<dbReference type="AlphaFoldDB" id="A0A5R9EME4"/>
<proteinExistence type="inferred from homology"/>
<dbReference type="InterPro" id="IPR014729">
    <property type="entry name" value="Rossmann-like_a/b/a_fold"/>
</dbReference>
<dbReference type="Pfam" id="PF01687">
    <property type="entry name" value="Flavokinase"/>
    <property type="match status" value="1"/>
</dbReference>
<dbReference type="SUPFAM" id="SSF52374">
    <property type="entry name" value="Nucleotidylyl transferase"/>
    <property type="match status" value="1"/>
</dbReference>
<dbReference type="EMBL" id="VBSP01000001">
    <property type="protein sequence ID" value="TLQ49576.1"/>
    <property type="molecule type" value="Genomic_DNA"/>
</dbReference>
<keyword evidence="7 14" id="KW-0547">Nucleotide-binding</keyword>
<evidence type="ECO:0000256" key="7">
    <source>
        <dbReference type="ARBA" id="ARBA00022741"/>
    </source>
</evidence>
<evidence type="ECO:0000256" key="11">
    <source>
        <dbReference type="ARBA" id="ARBA00023268"/>
    </source>
</evidence>
<evidence type="ECO:0000259" key="15">
    <source>
        <dbReference type="SMART" id="SM00904"/>
    </source>
</evidence>
<dbReference type="InterPro" id="IPR015864">
    <property type="entry name" value="FAD_synthase"/>
</dbReference>
<keyword evidence="10 14" id="KW-0067">ATP-binding</keyword>
<dbReference type="FunFam" id="3.40.50.620:FF:000021">
    <property type="entry name" value="Riboflavin biosynthesis protein"/>
    <property type="match status" value="1"/>
</dbReference>
<dbReference type="GO" id="GO:0009398">
    <property type="term" value="P:FMN biosynthetic process"/>
    <property type="evidence" value="ECO:0007669"/>
    <property type="project" value="UniProtKB-UniRule"/>
</dbReference>
<dbReference type="NCBIfam" id="TIGR00083">
    <property type="entry name" value="ribF"/>
    <property type="match status" value="1"/>
</dbReference>
<evidence type="ECO:0000256" key="1">
    <source>
        <dbReference type="ARBA" id="ARBA00004726"/>
    </source>
</evidence>
<organism evidence="16 17">
    <name type="scientific">Ruoffia tabacinasalis</name>
    <dbReference type="NCBI Taxonomy" id="87458"/>
    <lineage>
        <taxon>Bacteria</taxon>
        <taxon>Bacillati</taxon>
        <taxon>Bacillota</taxon>
        <taxon>Bacilli</taxon>
        <taxon>Lactobacillales</taxon>
        <taxon>Aerococcaceae</taxon>
        <taxon>Ruoffia</taxon>
    </lineage>
</organism>
<dbReference type="SMART" id="SM00904">
    <property type="entry name" value="Flavokinase"/>
    <property type="match status" value="1"/>
</dbReference>
<dbReference type="InterPro" id="IPR004821">
    <property type="entry name" value="Cyt_trans-like"/>
</dbReference>
<comment type="caution">
    <text evidence="16">The sequence shown here is derived from an EMBL/GenBank/DDBJ whole genome shotgun (WGS) entry which is preliminary data.</text>
</comment>
<dbReference type="CDD" id="cd02064">
    <property type="entry name" value="FAD_synthetase_N"/>
    <property type="match status" value="1"/>
</dbReference>
<dbReference type="GO" id="GO:0009231">
    <property type="term" value="P:riboflavin biosynthetic process"/>
    <property type="evidence" value="ECO:0007669"/>
    <property type="project" value="InterPro"/>
</dbReference>
<dbReference type="UniPathway" id="UPA00277">
    <property type="reaction ID" value="UER00407"/>
</dbReference>
<gene>
    <name evidence="16" type="primary">ribF</name>
    <name evidence="16" type="ORF">FEZ33_00915</name>
</gene>
<reference evidence="16 17" key="1">
    <citation type="submission" date="2019-05" db="EMBL/GenBank/DDBJ databases">
        <title>The metagenome of a microbial culture collection derived from dairy environment covers the genomic content of the human microbiome.</title>
        <authorList>
            <person name="Roder T."/>
            <person name="Wuthrich D."/>
            <person name="Sattari Z."/>
            <person name="Von Ah U."/>
            <person name="Bar C."/>
            <person name="Ronchi F."/>
            <person name="Macpherson A.J."/>
            <person name="Ganal-Vonarburg S.C."/>
            <person name="Bruggmann R."/>
            <person name="Vergeres G."/>
        </authorList>
    </citation>
    <scope>NUCLEOTIDE SEQUENCE [LARGE SCALE GENOMIC DNA]</scope>
    <source>
        <strain evidence="16 17">FAM 24227</strain>
    </source>
</reference>
<comment type="pathway">
    <text evidence="1 14">Cofactor biosynthesis; FAD biosynthesis; FAD from FMN: step 1/1.</text>
</comment>
<evidence type="ECO:0000256" key="4">
    <source>
        <dbReference type="ARBA" id="ARBA00022643"/>
    </source>
</evidence>
<dbReference type="InterPro" id="IPR002606">
    <property type="entry name" value="Riboflavin_kinase_bac"/>
</dbReference>
<evidence type="ECO:0000256" key="6">
    <source>
        <dbReference type="ARBA" id="ARBA00022695"/>
    </source>
</evidence>
<dbReference type="GO" id="GO:0005524">
    <property type="term" value="F:ATP binding"/>
    <property type="evidence" value="ECO:0007669"/>
    <property type="project" value="UniProtKB-UniRule"/>
</dbReference>
<keyword evidence="5 14" id="KW-0808">Transferase</keyword>
<evidence type="ECO:0000256" key="9">
    <source>
        <dbReference type="ARBA" id="ARBA00022827"/>
    </source>
</evidence>
<dbReference type="Pfam" id="PF06574">
    <property type="entry name" value="FAD_syn"/>
    <property type="match status" value="1"/>
</dbReference>
<evidence type="ECO:0000313" key="16">
    <source>
        <dbReference type="EMBL" id="TLQ49576.1"/>
    </source>
</evidence>
<dbReference type="InterPro" id="IPR023465">
    <property type="entry name" value="Riboflavin_kinase_dom_sf"/>
</dbReference>
<name>A0A5R9EME4_9LACT</name>
<evidence type="ECO:0000256" key="5">
    <source>
        <dbReference type="ARBA" id="ARBA00022679"/>
    </source>
</evidence>
<comment type="pathway">
    <text evidence="2 14">Cofactor biosynthesis; FMN biosynthesis; FMN from riboflavin (ATP route): step 1/1.</text>
</comment>
<dbReference type="Proteomes" id="UP000306420">
    <property type="component" value="Unassembled WGS sequence"/>
</dbReference>
<evidence type="ECO:0000313" key="17">
    <source>
        <dbReference type="Proteomes" id="UP000306420"/>
    </source>
</evidence>
<sequence>MKIVHLSHPYDSKEISNEPVVMTLGFFDGVHLGHQKVIKRAREEADKRGIKLALMTFNQHPRIVYEDLNLDSFHYLTTNMRKAELMEEFEVDILYIVEYTFAFGTQTPQEFVEKYLVDLHTEVAVAGFDYTYGKKDIANMQTLPIHAAERFDVIEVEELASHFSKVATTRIKELVYQGDMEQANHDLGYIYEIYGTVIHGEKVGRTLGYPTANIKVPHPQLLPGIGVYAVEIKIGDTWYLGSASIGHNITFYDNHDLTCEVYILDFDQMIYGEKVRVRWHHYLRGEYKFNSVDELIDQLKVDEENTRLYFEDQGGGRDV</sequence>
<keyword evidence="9 14" id="KW-0274">FAD</keyword>